<proteinExistence type="predicted"/>
<reference evidence="2 3" key="1">
    <citation type="submission" date="2016-03" db="EMBL/GenBank/DDBJ databases">
        <title>The draft genome sequence of Fonsecaea nubica causative agent of cutaneous subcutaneous infection in human host.</title>
        <authorList>
            <person name="Costa F."/>
            <person name="Sybren D.H."/>
            <person name="Raittz R.T."/>
            <person name="Weiss V.A."/>
            <person name="Leao A.C."/>
            <person name="Gomes R."/>
            <person name="De Souza E.M."/>
            <person name="Pedrosa F.O."/>
            <person name="Steffens M.B."/>
            <person name="Bombassaro A."/>
            <person name="Tadra-Sfeir M.Z."/>
            <person name="Moreno L.F."/>
            <person name="Najafzadeh M.J."/>
            <person name="Felipe M.S."/>
            <person name="Teixeira M."/>
            <person name="Sun J."/>
            <person name="Xi L."/>
            <person name="Castro M.A."/>
            <person name="Vicente V.A."/>
        </authorList>
    </citation>
    <scope>NUCLEOTIDE SEQUENCE [LARGE SCALE GENOMIC DNA]</scope>
    <source>
        <strain evidence="2 3">CBS 269.64</strain>
    </source>
</reference>
<feature type="region of interest" description="Disordered" evidence="1">
    <location>
        <begin position="1"/>
        <end position="59"/>
    </location>
</feature>
<dbReference type="RefSeq" id="XP_022498593.1">
    <property type="nucleotide sequence ID" value="XM_022645375.1"/>
</dbReference>
<gene>
    <name evidence="2" type="ORF">AYO20_07088</name>
</gene>
<dbReference type="Proteomes" id="UP000185904">
    <property type="component" value="Unassembled WGS sequence"/>
</dbReference>
<evidence type="ECO:0000256" key="1">
    <source>
        <dbReference type="SAM" id="MobiDB-lite"/>
    </source>
</evidence>
<accession>A0A178CXB9</accession>
<comment type="caution">
    <text evidence="2">The sequence shown here is derived from an EMBL/GenBank/DDBJ whole genome shotgun (WGS) entry which is preliminary data.</text>
</comment>
<organism evidence="2 3">
    <name type="scientific">Fonsecaea nubica</name>
    <dbReference type="NCBI Taxonomy" id="856822"/>
    <lineage>
        <taxon>Eukaryota</taxon>
        <taxon>Fungi</taxon>
        <taxon>Dikarya</taxon>
        <taxon>Ascomycota</taxon>
        <taxon>Pezizomycotina</taxon>
        <taxon>Eurotiomycetes</taxon>
        <taxon>Chaetothyriomycetidae</taxon>
        <taxon>Chaetothyriales</taxon>
        <taxon>Herpotrichiellaceae</taxon>
        <taxon>Fonsecaea</taxon>
    </lineage>
</organism>
<evidence type="ECO:0000313" key="3">
    <source>
        <dbReference type="Proteomes" id="UP000185904"/>
    </source>
</evidence>
<feature type="compositionally biased region" description="Basic and acidic residues" evidence="1">
    <location>
        <begin position="24"/>
        <end position="36"/>
    </location>
</feature>
<dbReference type="EMBL" id="LVCJ01000048">
    <property type="protein sequence ID" value="OAL33581.1"/>
    <property type="molecule type" value="Genomic_DNA"/>
</dbReference>
<dbReference type="OrthoDB" id="4159656at2759"/>
<keyword evidence="3" id="KW-1185">Reference proteome</keyword>
<dbReference type="GeneID" id="34590501"/>
<name>A0A178CXB9_9EURO</name>
<protein>
    <submittedName>
        <fullName evidence="2">Uncharacterized protein</fullName>
    </submittedName>
</protein>
<dbReference type="AlphaFoldDB" id="A0A178CXB9"/>
<sequence>MSDQSSQDPAPERCVGGEEESEEGKEKKTEKKTGKKMEKKAKKHASYNDRMGKKIKKPQRSKYDGVEALLLTFENHDLKDLNTETIQLLDAFKKLGYKAKTFDTPMKNSESALHKEVDNFLSKPREKNKNILLIIYYHGHGGVSSDGLEFVSHNIPDDTYELGRTMRSILEHLANANNSKSAEATQCIKCAGSNGCTNCTIGNDRTRKNITNEWKRYQPVARVKWHYKDQQKPSLRTKILDAQNDTLVILDCCNAGLATVGRAWQGVEMGDYTAKIQESDEKLNPYRKELIGACGWDVATANWMTRALLQSLEYQLRDKLHAVSMPTVVRDMNTILGDKFLEAGGGHRDRKAFPQTVHYLLDRTRRGRILLEALKKPEWEPGKKEKAKPKRRRASY</sequence>
<evidence type="ECO:0000313" key="2">
    <source>
        <dbReference type="EMBL" id="OAL33581.1"/>
    </source>
</evidence>